<reference evidence="1" key="1">
    <citation type="submission" date="2018-05" db="EMBL/GenBank/DDBJ databases">
        <authorList>
            <person name="Lanie J.A."/>
            <person name="Ng W.-L."/>
            <person name="Kazmierczak K.M."/>
            <person name="Andrzejewski T.M."/>
            <person name="Davidsen T.M."/>
            <person name="Wayne K.J."/>
            <person name="Tettelin H."/>
            <person name="Glass J.I."/>
            <person name="Rusch D."/>
            <person name="Podicherti R."/>
            <person name="Tsui H.-C.T."/>
            <person name="Winkler M.E."/>
        </authorList>
    </citation>
    <scope>NUCLEOTIDE SEQUENCE</scope>
</reference>
<protein>
    <submittedName>
        <fullName evidence="1">Uncharacterized protein</fullName>
    </submittedName>
</protein>
<organism evidence="1">
    <name type="scientific">marine metagenome</name>
    <dbReference type="NCBI Taxonomy" id="408172"/>
    <lineage>
        <taxon>unclassified sequences</taxon>
        <taxon>metagenomes</taxon>
        <taxon>ecological metagenomes</taxon>
    </lineage>
</organism>
<accession>A0A382AWR0</accession>
<proteinExistence type="predicted"/>
<sequence>MRISVFALVVLLLWGCSKLPEAPESVDPLQNLQFEFLQYANKLYFAAEVQP</sequence>
<evidence type="ECO:0000313" key="1">
    <source>
        <dbReference type="EMBL" id="SVB05814.1"/>
    </source>
</evidence>
<name>A0A382AWR0_9ZZZZ</name>
<feature type="non-terminal residue" evidence="1">
    <location>
        <position position="51"/>
    </location>
</feature>
<gene>
    <name evidence="1" type="ORF">METZ01_LOCUS158668</name>
</gene>
<dbReference type="EMBL" id="UINC01027116">
    <property type="protein sequence ID" value="SVB05814.1"/>
    <property type="molecule type" value="Genomic_DNA"/>
</dbReference>
<dbReference type="AlphaFoldDB" id="A0A382AWR0"/>